<gene>
    <name evidence="7" type="ORF">SAMN05444389_10986</name>
</gene>
<evidence type="ECO:0000259" key="6">
    <source>
        <dbReference type="Pfam" id="PF13458"/>
    </source>
</evidence>
<evidence type="ECO:0000256" key="2">
    <source>
        <dbReference type="ARBA" id="ARBA00022448"/>
    </source>
</evidence>
<dbReference type="InterPro" id="IPR028081">
    <property type="entry name" value="Leu-bd"/>
</dbReference>
<dbReference type="PANTHER" id="PTHR30483:SF37">
    <property type="entry name" value="ABC TRANSPORTER SUBSTRATE-BINDING PROTEIN"/>
    <property type="match status" value="1"/>
</dbReference>
<keyword evidence="2" id="KW-0813">Transport</keyword>
<reference evidence="8" key="1">
    <citation type="submission" date="2016-11" db="EMBL/GenBank/DDBJ databases">
        <authorList>
            <person name="Varghese N."/>
            <person name="Submissions S."/>
        </authorList>
    </citation>
    <scope>NUCLEOTIDE SEQUENCE [LARGE SCALE GENOMIC DNA]</scope>
    <source>
        <strain evidence="8">DSM 6637</strain>
    </source>
</reference>
<dbReference type="SUPFAM" id="SSF53822">
    <property type="entry name" value="Periplasmic binding protein-like I"/>
    <property type="match status" value="1"/>
</dbReference>
<protein>
    <submittedName>
        <fullName evidence="7">Amino acid/amide ABC transporter substrate-binding protein, HAAT family</fullName>
    </submittedName>
</protein>
<dbReference type="PRINTS" id="PR00337">
    <property type="entry name" value="LEUILEVALBP"/>
</dbReference>
<evidence type="ECO:0000256" key="5">
    <source>
        <dbReference type="SAM" id="SignalP"/>
    </source>
</evidence>
<feature type="signal peptide" evidence="5">
    <location>
        <begin position="1"/>
        <end position="25"/>
    </location>
</feature>
<dbReference type="AlphaFoldDB" id="A0A1M7IRT0"/>
<feature type="chain" id="PRO_5013201090" evidence="5">
    <location>
        <begin position="26"/>
        <end position="387"/>
    </location>
</feature>
<dbReference type="Proteomes" id="UP000184444">
    <property type="component" value="Unassembled WGS sequence"/>
</dbReference>
<comment type="similarity">
    <text evidence="1">Belongs to the leucine-binding protein family.</text>
</comment>
<proteinExistence type="inferred from homology"/>
<dbReference type="InterPro" id="IPR051010">
    <property type="entry name" value="BCAA_transport"/>
</dbReference>
<sequence length="387" mass="41029">MTYRKAMKSCALALGTAVLATAAMAQDGPIKVGVILPMSGGGAYVGEGIYAGVDLAVKQVNEAGGVLGRPLQVLLRDEQLRPDVSTAAMRELITLEGVQHFIGPATSATSLANSQIAREEKVVNISPSAKTEALTAGDNLHDYIFQLAPTTDVDGVRTVEVLRGMGTESICFTGFDYAYTHDWFAAIRANMGDITEAGEFLVPMNATDFSATITQLLSSDCDTIVGTQYGGSFIAFVKQATPFGLFESKKVLWGSNTGDHAVAAALGAELPGGLWASAADVWYYEGEDSHAAYQQALAAHQGRKETDMWPITGYNAVKFLTAAIEAAGTTEPTAVAAALDGLTIQTPLGEITIDPETNRANSPEFYGRFEPQEGSDVARMTDLRLVR</sequence>
<dbReference type="RefSeq" id="WP_084732143.1">
    <property type="nucleotide sequence ID" value="NZ_FRCK01000009.1"/>
</dbReference>
<dbReference type="STRING" id="53463.SAMN05444389_10986"/>
<dbReference type="Gene3D" id="3.40.50.2300">
    <property type="match status" value="2"/>
</dbReference>
<organism evidence="7 8">
    <name type="scientific">Paracoccus solventivorans</name>
    <dbReference type="NCBI Taxonomy" id="53463"/>
    <lineage>
        <taxon>Bacteria</taxon>
        <taxon>Pseudomonadati</taxon>
        <taxon>Pseudomonadota</taxon>
        <taxon>Alphaproteobacteria</taxon>
        <taxon>Rhodobacterales</taxon>
        <taxon>Paracoccaceae</taxon>
        <taxon>Paracoccus</taxon>
    </lineage>
</organism>
<feature type="domain" description="Leucine-binding protein" evidence="6">
    <location>
        <begin position="29"/>
        <end position="363"/>
    </location>
</feature>
<dbReference type="PANTHER" id="PTHR30483">
    <property type="entry name" value="LEUCINE-SPECIFIC-BINDING PROTEIN"/>
    <property type="match status" value="1"/>
</dbReference>
<evidence type="ECO:0000313" key="7">
    <source>
        <dbReference type="EMBL" id="SHM43496.1"/>
    </source>
</evidence>
<accession>A0A1M7IRT0</accession>
<evidence type="ECO:0000256" key="1">
    <source>
        <dbReference type="ARBA" id="ARBA00010062"/>
    </source>
</evidence>
<evidence type="ECO:0000256" key="4">
    <source>
        <dbReference type="ARBA" id="ARBA00022970"/>
    </source>
</evidence>
<dbReference type="OrthoDB" id="7235949at2"/>
<dbReference type="Pfam" id="PF13458">
    <property type="entry name" value="Peripla_BP_6"/>
    <property type="match status" value="1"/>
</dbReference>
<keyword evidence="3 5" id="KW-0732">Signal</keyword>
<keyword evidence="8" id="KW-1185">Reference proteome</keyword>
<dbReference type="GO" id="GO:0006865">
    <property type="term" value="P:amino acid transport"/>
    <property type="evidence" value="ECO:0007669"/>
    <property type="project" value="UniProtKB-KW"/>
</dbReference>
<name>A0A1M7IRT0_9RHOB</name>
<dbReference type="EMBL" id="FRCK01000009">
    <property type="protein sequence ID" value="SHM43496.1"/>
    <property type="molecule type" value="Genomic_DNA"/>
</dbReference>
<dbReference type="InterPro" id="IPR028082">
    <property type="entry name" value="Peripla_BP_I"/>
</dbReference>
<evidence type="ECO:0000256" key="3">
    <source>
        <dbReference type="ARBA" id="ARBA00022729"/>
    </source>
</evidence>
<dbReference type="InterPro" id="IPR000709">
    <property type="entry name" value="Leu_Ile_Val-bd"/>
</dbReference>
<dbReference type="CDD" id="cd06330">
    <property type="entry name" value="PBP1_As_SBP-like"/>
    <property type="match status" value="1"/>
</dbReference>
<keyword evidence="4" id="KW-0029">Amino-acid transport</keyword>
<evidence type="ECO:0000313" key="8">
    <source>
        <dbReference type="Proteomes" id="UP000184444"/>
    </source>
</evidence>